<dbReference type="InterPro" id="IPR036390">
    <property type="entry name" value="WH_DNA-bd_sf"/>
</dbReference>
<dbReference type="RefSeq" id="WP_220196664.1">
    <property type="nucleotide sequence ID" value="NZ_BNJF01000003.1"/>
</dbReference>
<evidence type="ECO:0000313" key="4">
    <source>
        <dbReference type="Proteomes" id="UP000612362"/>
    </source>
</evidence>
<accession>A0A8J3HZX3</accession>
<sequence length="421" mass="46017">MTSFLEIPAVPGSLRQMNRMTVLHLLRKFGPITKPALANYSRISRPTISKLVDELEEQGLAERVGVAAPTASGGKPGALYRFNAEGVQSAGVFLTVDTVRVALVNGNGRVLGRLERHLGLDRQPEPVLNVIVETLQDLLAALHMTLAQLLGIGVGVPGLTSFATGVVHFAPHFPQWHDVPVRDLLKAKLGIEVWVDNDCHVQALAERHFGAGQSCTDFATVESGIGVSAAFYLQDSLYRGVGETAGEIGHMTIQEDGPLCECGNRGCWETLAATTWMVEQAYQSEQVPWLPLPTRVRSEDGSLEKLAPDVINTLAHMIFRAAQEGQPEAIDLLRRHAMYFGIGLATIINTLNPQRIIIWGDSIKGDDLFLETVRDVVRQRAMRRPREMCTIVFSSFVQDVGVIGAASLVIDALFTHYQPLS</sequence>
<proteinExistence type="inferred from homology"/>
<dbReference type="InterPro" id="IPR043129">
    <property type="entry name" value="ATPase_NBD"/>
</dbReference>
<evidence type="ECO:0000256" key="1">
    <source>
        <dbReference type="ARBA" id="ARBA00006479"/>
    </source>
</evidence>
<dbReference type="Gene3D" id="1.10.10.10">
    <property type="entry name" value="Winged helix-like DNA-binding domain superfamily/Winged helix DNA-binding domain"/>
    <property type="match status" value="1"/>
</dbReference>
<dbReference type="PANTHER" id="PTHR18964">
    <property type="entry name" value="ROK (REPRESSOR, ORF, KINASE) FAMILY"/>
    <property type="match status" value="1"/>
</dbReference>
<dbReference type="InterPro" id="IPR036388">
    <property type="entry name" value="WH-like_DNA-bd_sf"/>
</dbReference>
<feature type="domain" description="HTH marR-type" evidence="2">
    <location>
        <begin position="20"/>
        <end position="65"/>
    </location>
</feature>
<dbReference type="Gene3D" id="3.30.420.40">
    <property type="match status" value="2"/>
</dbReference>
<dbReference type="AlphaFoldDB" id="A0A8J3HZX3"/>
<dbReference type="CDD" id="cd24076">
    <property type="entry name" value="ASKHA_ATPase_ROK_BsXylR-like"/>
    <property type="match status" value="1"/>
</dbReference>
<comment type="caution">
    <text evidence="3">The sequence shown here is derived from an EMBL/GenBank/DDBJ whole genome shotgun (WGS) entry which is preliminary data.</text>
</comment>
<dbReference type="InterPro" id="IPR000835">
    <property type="entry name" value="HTH_MarR-typ"/>
</dbReference>
<evidence type="ECO:0000313" key="3">
    <source>
        <dbReference type="EMBL" id="GHO47357.1"/>
    </source>
</evidence>
<dbReference type="Pfam" id="PF00480">
    <property type="entry name" value="ROK"/>
    <property type="match status" value="1"/>
</dbReference>
<dbReference type="Proteomes" id="UP000612362">
    <property type="component" value="Unassembled WGS sequence"/>
</dbReference>
<dbReference type="InterPro" id="IPR000600">
    <property type="entry name" value="ROK"/>
</dbReference>
<dbReference type="Pfam" id="PF12802">
    <property type="entry name" value="MarR_2"/>
    <property type="match status" value="1"/>
</dbReference>
<dbReference type="PANTHER" id="PTHR18964:SF149">
    <property type="entry name" value="BIFUNCTIONAL UDP-N-ACETYLGLUCOSAMINE 2-EPIMERASE_N-ACETYLMANNOSAMINE KINASE"/>
    <property type="match status" value="1"/>
</dbReference>
<protein>
    <submittedName>
        <fullName evidence="3">Transcriptional regulator</fullName>
    </submittedName>
</protein>
<dbReference type="EMBL" id="BNJF01000003">
    <property type="protein sequence ID" value="GHO47357.1"/>
    <property type="molecule type" value="Genomic_DNA"/>
</dbReference>
<evidence type="ECO:0000259" key="2">
    <source>
        <dbReference type="Pfam" id="PF12802"/>
    </source>
</evidence>
<keyword evidence="4" id="KW-1185">Reference proteome</keyword>
<comment type="similarity">
    <text evidence="1">Belongs to the ROK (NagC/XylR) family.</text>
</comment>
<gene>
    <name evidence="3" type="ORF">KSX_55200</name>
</gene>
<reference evidence="3" key="1">
    <citation type="submission" date="2020-10" db="EMBL/GenBank/DDBJ databases">
        <title>Taxonomic study of unclassified bacteria belonging to the class Ktedonobacteria.</title>
        <authorList>
            <person name="Yabe S."/>
            <person name="Wang C.M."/>
            <person name="Zheng Y."/>
            <person name="Sakai Y."/>
            <person name="Cavaletti L."/>
            <person name="Monciardini P."/>
            <person name="Donadio S."/>
        </authorList>
    </citation>
    <scope>NUCLEOTIDE SEQUENCE</scope>
    <source>
        <strain evidence="3">SOSP1-1</strain>
    </source>
</reference>
<name>A0A8J3HZX3_9CHLR</name>
<dbReference type="SUPFAM" id="SSF46785">
    <property type="entry name" value="Winged helix' DNA-binding domain"/>
    <property type="match status" value="1"/>
</dbReference>
<organism evidence="3 4">
    <name type="scientific">Ktedonospora formicarum</name>
    <dbReference type="NCBI Taxonomy" id="2778364"/>
    <lineage>
        <taxon>Bacteria</taxon>
        <taxon>Bacillati</taxon>
        <taxon>Chloroflexota</taxon>
        <taxon>Ktedonobacteria</taxon>
        <taxon>Ktedonobacterales</taxon>
        <taxon>Ktedonobacteraceae</taxon>
        <taxon>Ktedonospora</taxon>
    </lineage>
</organism>
<dbReference type="GO" id="GO:0003700">
    <property type="term" value="F:DNA-binding transcription factor activity"/>
    <property type="evidence" value="ECO:0007669"/>
    <property type="project" value="InterPro"/>
</dbReference>
<dbReference type="SUPFAM" id="SSF53067">
    <property type="entry name" value="Actin-like ATPase domain"/>
    <property type="match status" value="1"/>
</dbReference>